<dbReference type="AlphaFoldDB" id="A0A932CQP9"/>
<evidence type="ECO:0000256" key="2">
    <source>
        <dbReference type="ARBA" id="ARBA00022714"/>
    </source>
</evidence>
<evidence type="ECO:0000313" key="8">
    <source>
        <dbReference type="EMBL" id="MBI2877516.1"/>
    </source>
</evidence>
<keyword evidence="3 7" id="KW-0479">Metal-binding</keyword>
<gene>
    <name evidence="8" type="ORF">HYY20_11595</name>
</gene>
<dbReference type="InterPro" id="IPR036249">
    <property type="entry name" value="Thioredoxin-like_sf"/>
</dbReference>
<dbReference type="Gene3D" id="1.10.10.1590">
    <property type="entry name" value="NADH-quinone oxidoreductase subunit E"/>
    <property type="match status" value="1"/>
</dbReference>
<keyword evidence="5 7" id="KW-0411">Iron-sulfur</keyword>
<dbReference type="InterPro" id="IPR028431">
    <property type="entry name" value="NADP_DH_HndA-like"/>
</dbReference>
<proteinExistence type="inferred from homology"/>
<keyword evidence="4 7" id="KW-0408">Iron</keyword>
<reference evidence="8" key="1">
    <citation type="submission" date="2020-07" db="EMBL/GenBank/DDBJ databases">
        <title>Huge and variable diversity of episymbiotic CPR bacteria and DPANN archaea in groundwater ecosystems.</title>
        <authorList>
            <person name="He C.Y."/>
            <person name="Keren R."/>
            <person name="Whittaker M."/>
            <person name="Farag I.F."/>
            <person name="Doudna J."/>
            <person name="Cate J.H.D."/>
            <person name="Banfield J.F."/>
        </authorList>
    </citation>
    <scope>NUCLEOTIDE SEQUENCE</scope>
    <source>
        <strain evidence="8">NC_groundwater_672_Ag_B-0.1um_62_36</strain>
    </source>
</reference>
<dbReference type="PIRSF" id="PIRSF000216">
    <property type="entry name" value="NADH_DH_24kDa"/>
    <property type="match status" value="1"/>
</dbReference>
<feature type="binding site" evidence="7">
    <location>
        <position position="123"/>
    </location>
    <ligand>
        <name>[2Fe-2S] cluster</name>
        <dbReference type="ChEBI" id="CHEBI:190135"/>
    </ligand>
</feature>
<dbReference type="CDD" id="cd03064">
    <property type="entry name" value="TRX_Fd_NuoE"/>
    <property type="match status" value="1"/>
</dbReference>
<sequence>MRSEVRMDLAKVDQIVSESKQLGRGLVSTLQDIQSALNYLPEEALVRVAEGLELPLSQVYGVATFYTSFSLKPRGCHTVNVCLGTACHVRGAEQIQGKLERLLQVKVGETTPDMQFTLEKVNCVGACALGPVVVTDGKYFGDMNPPKVERMLREYQKTGNGE</sequence>
<dbReference type="PANTHER" id="PTHR43342">
    <property type="entry name" value="NADH-QUINONE OXIDOREDUCTASE, E SUBUNIT"/>
    <property type="match status" value="1"/>
</dbReference>
<dbReference type="GO" id="GO:0016491">
    <property type="term" value="F:oxidoreductase activity"/>
    <property type="evidence" value="ECO:0007669"/>
    <property type="project" value="InterPro"/>
</dbReference>
<evidence type="ECO:0000256" key="5">
    <source>
        <dbReference type="ARBA" id="ARBA00023014"/>
    </source>
</evidence>
<dbReference type="InterPro" id="IPR042128">
    <property type="entry name" value="NuoE_dom"/>
</dbReference>
<feature type="binding site" evidence="7">
    <location>
        <position position="87"/>
    </location>
    <ligand>
        <name>[2Fe-2S] cluster</name>
        <dbReference type="ChEBI" id="CHEBI:190135"/>
    </ligand>
</feature>
<comment type="cofactor">
    <cofactor evidence="7">
        <name>[2Fe-2S] cluster</name>
        <dbReference type="ChEBI" id="CHEBI:190135"/>
    </cofactor>
    <text evidence="7">Binds 1 [2Fe-2S] cluster.</text>
</comment>
<comment type="caution">
    <text evidence="8">The sequence shown here is derived from an EMBL/GenBank/DDBJ whole genome shotgun (WGS) entry which is preliminary data.</text>
</comment>
<evidence type="ECO:0000256" key="4">
    <source>
        <dbReference type="ARBA" id="ARBA00023004"/>
    </source>
</evidence>
<dbReference type="SUPFAM" id="SSF52833">
    <property type="entry name" value="Thioredoxin-like"/>
    <property type="match status" value="1"/>
</dbReference>
<evidence type="ECO:0000256" key="3">
    <source>
        <dbReference type="ARBA" id="ARBA00022723"/>
    </source>
</evidence>
<dbReference type="GO" id="GO:0051537">
    <property type="term" value="F:2 iron, 2 sulfur cluster binding"/>
    <property type="evidence" value="ECO:0007669"/>
    <property type="project" value="UniProtKB-KW"/>
</dbReference>
<dbReference type="InterPro" id="IPR002023">
    <property type="entry name" value="NuoE-like"/>
</dbReference>
<feature type="binding site" evidence="7">
    <location>
        <position position="82"/>
    </location>
    <ligand>
        <name>[2Fe-2S] cluster</name>
        <dbReference type="ChEBI" id="CHEBI:190135"/>
    </ligand>
</feature>
<dbReference type="Gene3D" id="3.40.30.10">
    <property type="entry name" value="Glutaredoxin"/>
    <property type="match status" value="1"/>
</dbReference>
<protein>
    <submittedName>
        <fullName evidence="8">NAD(P)H-dependent oxidoreductase subunit E</fullName>
    </submittedName>
</protein>
<comment type="similarity">
    <text evidence="1">Belongs to the complex I 24 kDa subunit family.</text>
</comment>
<evidence type="ECO:0000256" key="7">
    <source>
        <dbReference type="PIRSR" id="PIRSR000216-1"/>
    </source>
</evidence>
<accession>A0A932CQP9</accession>
<dbReference type="EMBL" id="JACPRF010000355">
    <property type="protein sequence ID" value="MBI2877516.1"/>
    <property type="molecule type" value="Genomic_DNA"/>
</dbReference>
<evidence type="ECO:0000256" key="1">
    <source>
        <dbReference type="ARBA" id="ARBA00010643"/>
    </source>
</evidence>
<dbReference type="InterPro" id="IPR041921">
    <property type="entry name" value="NuoE_N"/>
</dbReference>
<dbReference type="GO" id="GO:0046872">
    <property type="term" value="F:metal ion binding"/>
    <property type="evidence" value="ECO:0007669"/>
    <property type="project" value="UniProtKB-KW"/>
</dbReference>
<dbReference type="Proteomes" id="UP000769766">
    <property type="component" value="Unassembled WGS sequence"/>
</dbReference>
<name>A0A932CQP9_UNCTE</name>
<keyword evidence="2 7" id="KW-0001">2Fe-2S</keyword>
<dbReference type="Pfam" id="PF01257">
    <property type="entry name" value="2Fe-2S_thioredx"/>
    <property type="match status" value="1"/>
</dbReference>
<feature type="binding site" evidence="7">
    <location>
        <position position="127"/>
    </location>
    <ligand>
        <name>[2Fe-2S] cluster</name>
        <dbReference type="ChEBI" id="CHEBI:190135"/>
    </ligand>
</feature>
<dbReference type="PANTHER" id="PTHR43342:SF1">
    <property type="entry name" value="BIFURCATING [FEFE] HYDROGENASE GAMMA SUBUNIT"/>
    <property type="match status" value="1"/>
</dbReference>
<evidence type="ECO:0000256" key="6">
    <source>
        <dbReference type="ARBA" id="ARBA00034078"/>
    </source>
</evidence>
<evidence type="ECO:0000313" key="9">
    <source>
        <dbReference type="Proteomes" id="UP000769766"/>
    </source>
</evidence>
<organism evidence="8 9">
    <name type="scientific">Tectimicrobiota bacterium</name>
    <dbReference type="NCBI Taxonomy" id="2528274"/>
    <lineage>
        <taxon>Bacteria</taxon>
        <taxon>Pseudomonadati</taxon>
        <taxon>Nitrospinota/Tectimicrobiota group</taxon>
        <taxon>Candidatus Tectimicrobiota</taxon>
    </lineage>
</organism>
<comment type="cofactor">
    <cofactor evidence="6">
        <name>[2Fe-2S] cluster</name>
        <dbReference type="ChEBI" id="CHEBI:190135"/>
    </cofactor>
</comment>